<dbReference type="PANTHER" id="PTHR18861:SF0">
    <property type="entry name" value="BRUCHPILOT, ISOFORM J"/>
    <property type="match status" value="1"/>
</dbReference>
<sequence>MSSTGARTRSLRRSMGDVAPFGSPSKPSYAMNHSMSQPPSARGSPIGFGSRGLMSPTSRHRSGVGMSGNVPVGGRLPYGVSRSHNNSPLTLPAEHLPQSLSTSSAYGHGFPAYYDDPESPGMMDGMMGGGRAMHRGMAGSRRAPLRSYHSIEREPGYRDRSFDRMAGVDTVRSMRQRDRSLDRALYPRDDLSAPYGRDTLLDDPMGYGRDTMMNPTAGRSGGLMHGGVGPTGIGQSGMPYGQAGTGLPPTSGRLSATNDQFIMELQARLNDLQIQYNHVKRELEATTQKLASCMHSIKTFWSPELKKERALRKEEAAKYALINDQLKILRSENQKQAALIRQLEEELRMANMRNPDHDVQQHLDALYMEKEHMSKEIYLLRETNKVNPISFSQFFFEKKI</sequence>
<dbReference type="OrthoDB" id="2019763at2759"/>
<feature type="coiled-coil region" evidence="9">
    <location>
        <begin position="326"/>
        <end position="353"/>
    </location>
</feature>
<protein>
    <recommendedName>
        <fullName evidence="13">ELKS/Rab6-interacting/CAST family member 1-like protein</fullName>
    </recommendedName>
</protein>
<evidence type="ECO:0000256" key="3">
    <source>
        <dbReference type="ARBA" id="ARBA00022553"/>
    </source>
</evidence>
<keyword evidence="6" id="KW-0206">Cytoskeleton</keyword>
<accession>A0A1Y3AYP6</accession>
<keyword evidence="5 9" id="KW-0175">Coiled coil</keyword>
<evidence type="ECO:0000256" key="10">
    <source>
        <dbReference type="SAM" id="MobiDB-lite"/>
    </source>
</evidence>
<keyword evidence="12" id="KW-1185">Reference proteome</keyword>
<evidence type="ECO:0000256" key="8">
    <source>
        <dbReference type="ARBA" id="ARBA00034106"/>
    </source>
</evidence>
<dbReference type="Proteomes" id="UP000194236">
    <property type="component" value="Unassembled WGS sequence"/>
</dbReference>
<comment type="caution">
    <text evidence="11">The sequence shown here is derived from an EMBL/GenBank/DDBJ whole genome shotgun (WGS) entry which is preliminary data.</text>
</comment>
<feature type="region of interest" description="Disordered" evidence="10">
    <location>
        <begin position="1"/>
        <end position="70"/>
    </location>
</feature>
<evidence type="ECO:0000256" key="4">
    <source>
        <dbReference type="ARBA" id="ARBA00023018"/>
    </source>
</evidence>
<keyword evidence="4" id="KW-0770">Synapse</keyword>
<evidence type="ECO:0008006" key="13">
    <source>
        <dbReference type="Google" id="ProtNLM"/>
    </source>
</evidence>
<dbReference type="PANTHER" id="PTHR18861">
    <property type="entry name" value="ELKS/RAB6-INTERACTING/CAST PROTEIN"/>
    <property type="match status" value="1"/>
</dbReference>
<dbReference type="Pfam" id="PF10174">
    <property type="entry name" value="Cast"/>
    <property type="match status" value="1"/>
</dbReference>
<keyword evidence="7" id="KW-0966">Cell projection</keyword>
<evidence type="ECO:0000256" key="7">
    <source>
        <dbReference type="ARBA" id="ARBA00023273"/>
    </source>
</evidence>
<name>A0A1Y3AYP6_EURMA</name>
<dbReference type="GO" id="GO:0098882">
    <property type="term" value="F:structural constituent of presynaptic active zone"/>
    <property type="evidence" value="ECO:0007669"/>
    <property type="project" value="TreeGrafter"/>
</dbReference>
<evidence type="ECO:0000256" key="2">
    <source>
        <dbReference type="ARBA" id="ARBA00022490"/>
    </source>
</evidence>
<evidence type="ECO:0000313" key="12">
    <source>
        <dbReference type="Proteomes" id="UP000194236"/>
    </source>
</evidence>
<proteinExistence type="predicted"/>
<evidence type="ECO:0000256" key="6">
    <source>
        <dbReference type="ARBA" id="ARBA00023212"/>
    </source>
</evidence>
<dbReference type="AlphaFoldDB" id="A0A1Y3AYP6"/>
<dbReference type="GO" id="GO:0007274">
    <property type="term" value="P:neuromuscular synaptic transmission"/>
    <property type="evidence" value="ECO:0007669"/>
    <property type="project" value="TreeGrafter"/>
</dbReference>
<gene>
    <name evidence="11" type="ORF">BLA29_005767</name>
</gene>
<comment type="subcellular location">
    <subcellularLocation>
        <location evidence="1">Cytoplasm</location>
        <location evidence="1">Cytoskeleton</location>
    </subcellularLocation>
    <subcellularLocation>
        <location evidence="8">Presynapse</location>
    </subcellularLocation>
</comment>
<evidence type="ECO:0000256" key="5">
    <source>
        <dbReference type="ARBA" id="ARBA00023054"/>
    </source>
</evidence>
<dbReference type="GO" id="GO:0030424">
    <property type="term" value="C:axon"/>
    <property type="evidence" value="ECO:0007669"/>
    <property type="project" value="UniProtKB-SubCell"/>
</dbReference>
<dbReference type="InterPro" id="IPR019323">
    <property type="entry name" value="ELKS/CAST"/>
</dbReference>
<organism evidence="11 12">
    <name type="scientific">Euroglyphus maynei</name>
    <name type="common">Mayne's house dust mite</name>
    <dbReference type="NCBI Taxonomy" id="6958"/>
    <lineage>
        <taxon>Eukaryota</taxon>
        <taxon>Metazoa</taxon>
        <taxon>Ecdysozoa</taxon>
        <taxon>Arthropoda</taxon>
        <taxon>Chelicerata</taxon>
        <taxon>Arachnida</taxon>
        <taxon>Acari</taxon>
        <taxon>Acariformes</taxon>
        <taxon>Sarcoptiformes</taxon>
        <taxon>Astigmata</taxon>
        <taxon>Psoroptidia</taxon>
        <taxon>Analgoidea</taxon>
        <taxon>Pyroglyphidae</taxon>
        <taxon>Pyroglyphinae</taxon>
        <taxon>Euroglyphus</taxon>
    </lineage>
</organism>
<dbReference type="GO" id="GO:0048167">
    <property type="term" value="P:regulation of synaptic plasticity"/>
    <property type="evidence" value="ECO:0007669"/>
    <property type="project" value="TreeGrafter"/>
</dbReference>
<feature type="region of interest" description="Disordered" evidence="10">
    <location>
        <begin position="75"/>
        <end position="94"/>
    </location>
</feature>
<keyword evidence="2" id="KW-0963">Cytoplasm</keyword>
<reference evidence="11 12" key="1">
    <citation type="submission" date="2017-03" db="EMBL/GenBank/DDBJ databases">
        <title>Genome Survey of Euroglyphus maynei.</title>
        <authorList>
            <person name="Arlian L.G."/>
            <person name="Morgan M.S."/>
            <person name="Rider S.D."/>
        </authorList>
    </citation>
    <scope>NUCLEOTIDE SEQUENCE [LARGE SCALE GENOMIC DNA]</scope>
    <source>
        <strain evidence="11">Arlian Lab</strain>
        <tissue evidence="11">Whole body</tissue>
    </source>
</reference>
<keyword evidence="3" id="KW-0597">Phosphoprotein</keyword>
<dbReference type="EMBL" id="MUJZ01054000">
    <property type="protein sequence ID" value="OTF72924.1"/>
    <property type="molecule type" value="Genomic_DNA"/>
</dbReference>
<evidence type="ECO:0000256" key="9">
    <source>
        <dbReference type="SAM" id="Coils"/>
    </source>
</evidence>
<feature type="coiled-coil region" evidence="9">
    <location>
        <begin position="262"/>
        <end position="289"/>
    </location>
</feature>
<evidence type="ECO:0000313" key="11">
    <source>
        <dbReference type="EMBL" id="OTF72924.1"/>
    </source>
</evidence>
<dbReference type="GO" id="GO:0048788">
    <property type="term" value="C:cytoskeleton of presynaptic active zone"/>
    <property type="evidence" value="ECO:0007669"/>
    <property type="project" value="TreeGrafter"/>
</dbReference>
<evidence type="ECO:0000256" key="1">
    <source>
        <dbReference type="ARBA" id="ARBA00004245"/>
    </source>
</evidence>